<evidence type="ECO:0000259" key="1">
    <source>
        <dbReference type="Pfam" id="PF01910"/>
    </source>
</evidence>
<accession>A0A6N6M8T8</accession>
<dbReference type="SUPFAM" id="SSF89957">
    <property type="entry name" value="MTH1187/YkoF-like"/>
    <property type="match status" value="1"/>
</dbReference>
<dbReference type="Pfam" id="PF01910">
    <property type="entry name" value="Thiamine_BP"/>
    <property type="match status" value="1"/>
</dbReference>
<feature type="domain" description="Thiamine-binding protein" evidence="1">
    <location>
        <begin position="5"/>
        <end position="79"/>
    </location>
</feature>
<reference evidence="2 3" key="1">
    <citation type="submission" date="2019-09" db="EMBL/GenBank/DDBJ databases">
        <title>Genomes of Cryomorphaceae.</title>
        <authorList>
            <person name="Bowman J.P."/>
        </authorList>
    </citation>
    <scope>NUCLEOTIDE SEQUENCE [LARGE SCALE GENOMIC DNA]</scope>
    <source>
        <strain evidence="2 3">KCTC 52047</strain>
    </source>
</reference>
<dbReference type="EMBL" id="WACR01000008">
    <property type="protein sequence ID" value="KAB1063517.1"/>
    <property type="molecule type" value="Genomic_DNA"/>
</dbReference>
<name>A0A6N6M8T8_9FLAO</name>
<dbReference type="AlphaFoldDB" id="A0A6N6M8T8"/>
<dbReference type="Gene3D" id="3.30.70.930">
    <property type="match status" value="1"/>
</dbReference>
<organism evidence="2 3">
    <name type="scientific">Salibacter halophilus</name>
    <dbReference type="NCBI Taxonomy" id="1803916"/>
    <lineage>
        <taxon>Bacteria</taxon>
        <taxon>Pseudomonadati</taxon>
        <taxon>Bacteroidota</taxon>
        <taxon>Flavobacteriia</taxon>
        <taxon>Flavobacteriales</taxon>
        <taxon>Salibacteraceae</taxon>
        <taxon>Salibacter</taxon>
    </lineage>
</organism>
<protein>
    <recommendedName>
        <fullName evidence="1">Thiamine-binding protein domain-containing protein</fullName>
    </recommendedName>
</protein>
<sequence>MKAVVEISMYPLTDDYIPPIDVFLEKIRTYPEVKVSTNPSSTRIIGEYDEVMSCVNESIKNSYEGGVKATFVMKVLNNPAEKTKWDD</sequence>
<dbReference type="OrthoDB" id="164222at2"/>
<comment type="caution">
    <text evidence="2">The sequence shown here is derived from an EMBL/GenBank/DDBJ whole genome shotgun (WGS) entry which is preliminary data.</text>
</comment>
<dbReference type="RefSeq" id="WP_151169047.1">
    <property type="nucleotide sequence ID" value="NZ_WACR01000008.1"/>
</dbReference>
<gene>
    <name evidence="2" type="ORF">F3059_10650</name>
</gene>
<evidence type="ECO:0000313" key="3">
    <source>
        <dbReference type="Proteomes" id="UP000435357"/>
    </source>
</evidence>
<dbReference type="InterPro" id="IPR029756">
    <property type="entry name" value="MTH1187/YkoF-like"/>
</dbReference>
<proteinExistence type="predicted"/>
<evidence type="ECO:0000313" key="2">
    <source>
        <dbReference type="EMBL" id="KAB1063517.1"/>
    </source>
</evidence>
<keyword evidence="3" id="KW-1185">Reference proteome</keyword>
<dbReference type="Proteomes" id="UP000435357">
    <property type="component" value="Unassembled WGS sequence"/>
</dbReference>
<dbReference type="InterPro" id="IPR002767">
    <property type="entry name" value="Thiamine_BP"/>
</dbReference>